<reference evidence="2 3" key="1">
    <citation type="submission" date="2019-11" db="EMBL/GenBank/DDBJ databases">
        <authorList>
            <person name="Zheng R.K."/>
            <person name="Sun C.M."/>
        </authorList>
    </citation>
    <scope>NUCLEOTIDE SEQUENCE [LARGE SCALE GENOMIC DNA]</scope>
    <source>
        <strain evidence="2 3">WC007</strain>
    </source>
</reference>
<sequence length="218" mass="24484">MIKIRIKINSLSKYKLRYMKAIKKLIMAIYFLMAVSMAYGQIQFGVTAGIGGATQSDFGNIYDNDDLYTSFNAGITTRKSFNETFAIKTNFLYTSKGRSFDVLKDGEPQKQKDKYSYLMLPVKAEYSIPVFNNRLFAAAGPYAGLLLDANQKIDGISTEIDDTKDIDFGLAFELGYSKLLKNSELLFSISYDMGLSKIIDNEDDLRNKALCVNAGLFF</sequence>
<keyword evidence="3" id="KW-1185">Reference proteome</keyword>
<evidence type="ECO:0000313" key="2">
    <source>
        <dbReference type="EMBL" id="QGY46434.1"/>
    </source>
</evidence>
<dbReference type="Proteomes" id="UP000428260">
    <property type="component" value="Chromosome"/>
</dbReference>
<protein>
    <submittedName>
        <fullName evidence="2">Outer membrane beta-barrel protein</fullName>
    </submittedName>
</protein>
<evidence type="ECO:0000313" key="3">
    <source>
        <dbReference type="Proteomes" id="UP000428260"/>
    </source>
</evidence>
<dbReference type="Pfam" id="PF13568">
    <property type="entry name" value="OMP_b-brl_2"/>
    <property type="match status" value="1"/>
</dbReference>
<evidence type="ECO:0000259" key="1">
    <source>
        <dbReference type="Pfam" id="PF13568"/>
    </source>
</evidence>
<accession>A0A6I6K8Q0</accession>
<proteinExistence type="predicted"/>
<dbReference type="KEGG" id="mcos:GM418_23050"/>
<organism evidence="2 3">
    <name type="scientific">Maribellus comscasis</name>
    <dbReference type="NCBI Taxonomy" id="2681766"/>
    <lineage>
        <taxon>Bacteria</taxon>
        <taxon>Pseudomonadati</taxon>
        <taxon>Bacteroidota</taxon>
        <taxon>Bacteroidia</taxon>
        <taxon>Marinilabiliales</taxon>
        <taxon>Prolixibacteraceae</taxon>
        <taxon>Maribellus</taxon>
    </lineage>
</organism>
<name>A0A6I6K8Q0_9BACT</name>
<feature type="domain" description="Outer membrane protein beta-barrel" evidence="1">
    <location>
        <begin position="41"/>
        <end position="199"/>
    </location>
</feature>
<dbReference type="InterPro" id="IPR025665">
    <property type="entry name" value="Beta-barrel_OMP_2"/>
</dbReference>
<dbReference type="AlphaFoldDB" id="A0A6I6K8Q0"/>
<gene>
    <name evidence="2" type="ORF">GM418_23050</name>
</gene>
<dbReference type="EMBL" id="CP046401">
    <property type="protein sequence ID" value="QGY46434.1"/>
    <property type="molecule type" value="Genomic_DNA"/>
</dbReference>